<comment type="caution">
    <text evidence="4">The sequence shown here is derived from an EMBL/GenBank/DDBJ whole genome shotgun (WGS) entry which is preliminary data.</text>
</comment>
<dbReference type="InterPro" id="IPR001638">
    <property type="entry name" value="Solute-binding_3/MltF_N"/>
</dbReference>
<reference evidence="5" key="1">
    <citation type="journal article" date="2019" name="Int. J. Syst. Evol. Microbiol.">
        <title>The Global Catalogue of Microorganisms (GCM) 10K type strain sequencing project: providing services to taxonomists for standard genome sequencing and annotation.</title>
        <authorList>
            <consortium name="The Broad Institute Genomics Platform"/>
            <consortium name="The Broad Institute Genome Sequencing Center for Infectious Disease"/>
            <person name="Wu L."/>
            <person name="Ma J."/>
        </authorList>
    </citation>
    <scope>NUCLEOTIDE SEQUENCE [LARGE SCALE GENOMIC DNA]</scope>
    <source>
        <strain evidence="5">JCM 17939</strain>
    </source>
</reference>
<dbReference type="Gene3D" id="3.40.190.10">
    <property type="entry name" value="Periplasmic binding protein-like II"/>
    <property type="match status" value="2"/>
</dbReference>
<dbReference type="Pfam" id="PF00497">
    <property type="entry name" value="SBP_bac_3"/>
    <property type="match status" value="1"/>
</dbReference>
<evidence type="ECO:0000256" key="2">
    <source>
        <dbReference type="SAM" id="MobiDB-lite"/>
    </source>
</evidence>
<evidence type="ECO:0000256" key="1">
    <source>
        <dbReference type="ARBA" id="ARBA00022729"/>
    </source>
</evidence>
<dbReference type="SUPFAM" id="SSF53850">
    <property type="entry name" value="Periplasmic binding protein-like II"/>
    <property type="match status" value="1"/>
</dbReference>
<sequence length="286" mass="30324">MAAAGLTVLTTTFALSGCQDSDPATALGRAKKAGKIVIATDALYPPNEFKQGEQIVGFDIDLGHAIARKLGLKAEFQDVKFESIMPALSEGKYDISLSSFTDTKEREGRFDFVTYLSAGTMLLVRKSNPKRLRPDDLSLCGRRVAVEKGTTQEDELTPESAANPNAGSRLSACKNAGRPAPIRMSFDDQAAANAALAKGRADGVLADTPSAVYGAKQSGDHFEVSGQAYGTALYGIAVPKHHEDLRDAVFKAVKELMKDGSYQGLTDKWGISAGAVHEPKINAASG</sequence>
<evidence type="ECO:0000313" key="4">
    <source>
        <dbReference type="EMBL" id="GAA4636560.1"/>
    </source>
</evidence>
<dbReference type="EMBL" id="BAABHK010000017">
    <property type="protein sequence ID" value="GAA4636560.1"/>
    <property type="molecule type" value="Genomic_DNA"/>
</dbReference>
<name>A0ABP8UNZ9_9ACTN</name>
<dbReference type="PANTHER" id="PTHR35936:SF17">
    <property type="entry name" value="ARGININE-BINDING EXTRACELLULAR PROTEIN ARTP"/>
    <property type="match status" value="1"/>
</dbReference>
<dbReference type="Proteomes" id="UP001501442">
    <property type="component" value="Unassembled WGS sequence"/>
</dbReference>
<feature type="domain" description="Solute-binding protein family 3/N-terminal" evidence="3">
    <location>
        <begin position="35"/>
        <end position="273"/>
    </location>
</feature>
<proteinExistence type="predicted"/>
<dbReference type="CDD" id="cd01004">
    <property type="entry name" value="PBP2_MidA_like"/>
    <property type="match status" value="1"/>
</dbReference>
<dbReference type="PANTHER" id="PTHR35936">
    <property type="entry name" value="MEMBRANE-BOUND LYTIC MUREIN TRANSGLYCOSYLASE F"/>
    <property type="match status" value="1"/>
</dbReference>
<evidence type="ECO:0000313" key="5">
    <source>
        <dbReference type="Proteomes" id="UP001501442"/>
    </source>
</evidence>
<gene>
    <name evidence="4" type="ORF">GCM10023196_086810</name>
</gene>
<organism evidence="4 5">
    <name type="scientific">Actinoallomurus vinaceus</name>
    <dbReference type="NCBI Taxonomy" id="1080074"/>
    <lineage>
        <taxon>Bacteria</taxon>
        <taxon>Bacillati</taxon>
        <taxon>Actinomycetota</taxon>
        <taxon>Actinomycetes</taxon>
        <taxon>Streptosporangiales</taxon>
        <taxon>Thermomonosporaceae</taxon>
        <taxon>Actinoallomurus</taxon>
    </lineage>
</organism>
<accession>A0ABP8UNZ9</accession>
<dbReference type="SMART" id="SM00062">
    <property type="entry name" value="PBPb"/>
    <property type="match status" value="1"/>
</dbReference>
<feature type="region of interest" description="Disordered" evidence="2">
    <location>
        <begin position="149"/>
        <end position="169"/>
    </location>
</feature>
<protein>
    <submittedName>
        <fullName evidence="4">ABC transporter substrate-binding protein</fullName>
    </submittedName>
</protein>
<keyword evidence="5" id="KW-1185">Reference proteome</keyword>
<dbReference type="RefSeq" id="WP_345439523.1">
    <property type="nucleotide sequence ID" value="NZ_BAABHK010000017.1"/>
</dbReference>
<evidence type="ECO:0000259" key="3">
    <source>
        <dbReference type="SMART" id="SM00062"/>
    </source>
</evidence>
<keyword evidence="1" id="KW-0732">Signal</keyword>